<protein>
    <recommendedName>
        <fullName evidence="1">Large polyvalent protein associated domain-containing protein</fullName>
    </recommendedName>
</protein>
<dbReference type="Proteomes" id="UP000186218">
    <property type="component" value="Unassembled WGS sequence"/>
</dbReference>
<proteinExistence type="predicted"/>
<sequence>MTVFTTKQTAAEIRKHLRATWPGVKFSVRCDRGTASSWIRVSWTDGPTDQQVRHETHQFQGAQFNGMTDSYDDLGEALVCTNPAELPEVRRYYCDGINTSRDISDPAVVAAAQTIAAENPDIRAAFSIEDIDPAALTYNRLHRDLSTIRLDENRWIKYHGQPVTGRHLPDLGSVISAAVHCTDYTGDTPTVADRH</sequence>
<organism evidence="2 3">
    <name type="scientific">Williamsia sterculiae</name>
    <dbReference type="NCBI Taxonomy" id="1344003"/>
    <lineage>
        <taxon>Bacteria</taxon>
        <taxon>Bacillati</taxon>
        <taxon>Actinomycetota</taxon>
        <taxon>Actinomycetes</taxon>
        <taxon>Mycobacteriales</taxon>
        <taxon>Nocardiaceae</taxon>
        <taxon>Williamsia</taxon>
    </lineage>
</organism>
<dbReference type="EMBL" id="FTNT01000016">
    <property type="protein sequence ID" value="SIS23117.1"/>
    <property type="molecule type" value="Genomic_DNA"/>
</dbReference>
<evidence type="ECO:0000313" key="3">
    <source>
        <dbReference type="Proteomes" id="UP000186218"/>
    </source>
</evidence>
<dbReference type="Pfam" id="PF18847">
    <property type="entry name" value="LPD29"/>
    <property type="match status" value="1"/>
</dbReference>
<dbReference type="OrthoDB" id="5112181at2"/>
<gene>
    <name evidence="2" type="ORF">SAMN05445060_4057</name>
</gene>
<feature type="domain" description="Large polyvalent protein associated" evidence="1">
    <location>
        <begin position="5"/>
        <end position="104"/>
    </location>
</feature>
<accession>A0A1N7HE10</accession>
<keyword evidence="3" id="KW-1185">Reference proteome</keyword>
<dbReference type="AlphaFoldDB" id="A0A1N7HE10"/>
<dbReference type="InterPro" id="IPR041311">
    <property type="entry name" value="LPD29"/>
</dbReference>
<reference evidence="2 3" key="1">
    <citation type="submission" date="2017-01" db="EMBL/GenBank/DDBJ databases">
        <authorList>
            <person name="Mah S.A."/>
            <person name="Swanson W.J."/>
            <person name="Moy G.W."/>
            <person name="Vacquier V.D."/>
        </authorList>
    </citation>
    <scope>NUCLEOTIDE SEQUENCE [LARGE SCALE GENOMIC DNA]</scope>
    <source>
        <strain evidence="2 3">CPCC 203464</strain>
    </source>
</reference>
<evidence type="ECO:0000259" key="1">
    <source>
        <dbReference type="Pfam" id="PF18847"/>
    </source>
</evidence>
<evidence type="ECO:0000313" key="2">
    <source>
        <dbReference type="EMBL" id="SIS23117.1"/>
    </source>
</evidence>
<dbReference type="RefSeq" id="WP_076482848.1">
    <property type="nucleotide sequence ID" value="NZ_FTNT01000016.1"/>
</dbReference>
<name>A0A1N7HE10_9NOCA</name>